<evidence type="ECO:0000313" key="6">
    <source>
        <dbReference type="Proteomes" id="UP000673691"/>
    </source>
</evidence>
<accession>A0A8H8A006</accession>
<dbReference type="GO" id="GO:0005634">
    <property type="term" value="C:nucleus"/>
    <property type="evidence" value="ECO:0007669"/>
    <property type="project" value="UniProtKB-SubCell"/>
</dbReference>
<protein>
    <recommendedName>
        <fullName evidence="4">Exosome complex component N-terminal domain-containing protein</fullName>
    </recommendedName>
</protein>
<feature type="compositionally biased region" description="Low complexity" evidence="3">
    <location>
        <begin position="56"/>
        <end position="65"/>
    </location>
</feature>
<keyword evidence="6" id="KW-1185">Reference proteome</keyword>
<sequence length="119" mass="12352">MADVVVPGQRLGYLDDYSPGPGTYVRGDLILASVVGFRRVAEATVAETGKKRSANGEPPEGGAAADSEKDEGGSVEDAEPVPPVLFVTREKEKTGVPDVDSIVRFFPGTLAAAAHSPRG</sequence>
<dbReference type="Gene3D" id="2.40.50.100">
    <property type="match status" value="1"/>
</dbReference>
<evidence type="ECO:0000259" key="4">
    <source>
        <dbReference type="Pfam" id="PF14382"/>
    </source>
</evidence>
<dbReference type="AlphaFoldDB" id="A0A8H8A006"/>
<evidence type="ECO:0000313" key="5">
    <source>
        <dbReference type="EMBL" id="KAG5462552.1"/>
    </source>
</evidence>
<gene>
    <name evidence="5" type="ORF">BJ554DRAFT_4655</name>
</gene>
<dbReference type="OrthoDB" id="440760at2759"/>
<comment type="subcellular location">
    <subcellularLocation>
        <location evidence="1">Nucleus</location>
    </subcellularLocation>
</comment>
<dbReference type="GO" id="GO:0000178">
    <property type="term" value="C:exosome (RNase complex)"/>
    <property type="evidence" value="ECO:0007669"/>
    <property type="project" value="UniProtKB-KW"/>
</dbReference>
<dbReference type="Proteomes" id="UP000673691">
    <property type="component" value="Unassembled WGS sequence"/>
</dbReference>
<keyword evidence="2" id="KW-0271">Exosome</keyword>
<dbReference type="SUPFAM" id="SSF110324">
    <property type="entry name" value="Ribosomal L27 protein-like"/>
    <property type="match status" value="1"/>
</dbReference>
<evidence type="ECO:0000256" key="2">
    <source>
        <dbReference type="ARBA" id="ARBA00022835"/>
    </source>
</evidence>
<comment type="caution">
    <text evidence="5">The sequence shown here is derived from an EMBL/GenBank/DDBJ whole genome shotgun (WGS) entry which is preliminary data.</text>
</comment>
<evidence type="ECO:0000256" key="1">
    <source>
        <dbReference type="ARBA" id="ARBA00004123"/>
    </source>
</evidence>
<evidence type="ECO:0000256" key="3">
    <source>
        <dbReference type="SAM" id="MobiDB-lite"/>
    </source>
</evidence>
<reference evidence="5 6" key="1">
    <citation type="journal article" name="Sci. Rep.">
        <title>Genome-scale phylogenetic analyses confirm Olpidium as the closest living zoosporic fungus to the non-flagellated, terrestrial fungi.</title>
        <authorList>
            <person name="Chang Y."/>
            <person name="Rochon D."/>
            <person name="Sekimoto S."/>
            <person name="Wang Y."/>
            <person name="Chovatia M."/>
            <person name="Sandor L."/>
            <person name="Salamov A."/>
            <person name="Grigoriev I.V."/>
            <person name="Stajich J.E."/>
            <person name="Spatafora J.W."/>
        </authorList>
    </citation>
    <scope>NUCLEOTIDE SEQUENCE [LARGE SCALE GENOMIC DNA]</scope>
    <source>
        <strain evidence="5">S191</strain>
    </source>
</reference>
<organism evidence="5 6">
    <name type="scientific">Olpidium bornovanus</name>
    <dbReference type="NCBI Taxonomy" id="278681"/>
    <lineage>
        <taxon>Eukaryota</taxon>
        <taxon>Fungi</taxon>
        <taxon>Fungi incertae sedis</taxon>
        <taxon>Olpidiomycota</taxon>
        <taxon>Olpidiomycotina</taxon>
        <taxon>Olpidiomycetes</taxon>
        <taxon>Olpidiales</taxon>
        <taxon>Olpidiaceae</taxon>
        <taxon>Olpidium</taxon>
    </lineage>
</organism>
<proteinExistence type="predicted"/>
<dbReference type="InterPro" id="IPR025721">
    <property type="entry name" value="Exosome_cplx_N_dom"/>
</dbReference>
<feature type="domain" description="Exosome complex component N-terminal" evidence="4">
    <location>
        <begin position="4"/>
        <end position="40"/>
    </location>
</feature>
<name>A0A8H8A006_9FUNG</name>
<feature type="region of interest" description="Disordered" evidence="3">
    <location>
        <begin position="45"/>
        <end position="83"/>
    </location>
</feature>
<dbReference type="EMBL" id="JAEFCI010001979">
    <property type="protein sequence ID" value="KAG5462552.1"/>
    <property type="molecule type" value="Genomic_DNA"/>
</dbReference>
<dbReference type="Pfam" id="PF14382">
    <property type="entry name" value="ECR1_N"/>
    <property type="match status" value="1"/>
</dbReference>